<name>A0A8S3V0N0_MYTED</name>
<reference evidence="6" key="1">
    <citation type="submission" date="2021-03" db="EMBL/GenBank/DDBJ databases">
        <authorList>
            <person name="Bekaert M."/>
        </authorList>
    </citation>
    <scope>NUCLEOTIDE SEQUENCE</scope>
</reference>
<feature type="transmembrane region" description="Helical" evidence="5">
    <location>
        <begin position="97"/>
        <end position="118"/>
    </location>
</feature>
<evidence type="ECO:0000256" key="5">
    <source>
        <dbReference type="SAM" id="Phobius"/>
    </source>
</evidence>
<evidence type="ECO:0000256" key="4">
    <source>
        <dbReference type="ARBA" id="ARBA00023136"/>
    </source>
</evidence>
<keyword evidence="7" id="KW-1185">Reference proteome</keyword>
<accession>A0A8S3V0N0</accession>
<evidence type="ECO:0000313" key="6">
    <source>
        <dbReference type="EMBL" id="CAG2250890.1"/>
    </source>
</evidence>
<dbReference type="InterPro" id="IPR050579">
    <property type="entry name" value="PMP-22/EMP/MP20-like"/>
</dbReference>
<sequence>MLKALLIYVIGFSTSHFIDIKQSSFKKYYIGLWISCETYLSIKDLSACQDSVEFFNLGDRVWFKASRATSILGIIFLCAALICAGLKLFVFKGKKCILDAAIGMTFVAVVFILIASIVFTHNDDDHFGALGLYFDYGYSFDLTIVGMCTAVIAGVFMVVDYNTGLHIDDGQVANY</sequence>
<dbReference type="OrthoDB" id="6131313at2759"/>
<keyword evidence="4 5" id="KW-0472">Membrane</keyword>
<evidence type="ECO:0000256" key="2">
    <source>
        <dbReference type="ARBA" id="ARBA00022692"/>
    </source>
</evidence>
<dbReference type="InterPro" id="IPR004031">
    <property type="entry name" value="PMP22/EMP/MP20/Claudin"/>
</dbReference>
<dbReference type="AlphaFoldDB" id="A0A8S3V0N0"/>
<evidence type="ECO:0000256" key="1">
    <source>
        <dbReference type="ARBA" id="ARBA00004141"/>
    </source>
</evidence>
<dbReference type="PANTHER" id="PTHR10671:SF108">
    <property type="entry name" value="CLAUDIN FAMILY PROTEIN-RELATED"/>
    <property type="match status" value="1"/>
</dbReference>
<dbReference type="EMBL" id="CAJPWZ010003068">
    <property type="protein sequence ID" value="CAG2250890.1"/>
    <property type="molecule type" value="Genomic_DNA"/>
</dbReference>
<dbReference type="PANTHER" id="PTHR10671">
    <property type="entry name" value="EPITHELIAL MEMBRANE PROTEIN-RELATED"/>
    <property type="match status" value="1"/>
</dbReference>
<protein>
    <submittedName>
        <fullName evidence="6">Uncharacterized protein</fullName>
    </submittedName>
</protein>
<dbReference type="Pfam" id="PF00822">
    <property type="entry name" value="PMP22_Claudin"/>
    <property type="match status" value="1"/>
</dbReference>
<proteinExistence type="predicted"/>
<comment type="subcellular location">
    <subcellularLocation>
        <location evidence="1">Membrane</location>
        <topology evidence="1">Multi-pass membrane protein</topology>
    </subcellularLocation>
</comment>
<organism evidence="6 7">
    <name type="scientific">Mytilus edulis</name>
    <name type="common">Blue mussel</name>
    <dbReference type="NCBI Taxonomy" id="6550"/>
    <lineage>
        <taxon>Eukaryota</taxon>
        <taxon>Metazoa</taxon>
        <taxon>Spiralia</taxon>
        <taxon>Lophotrochozoa</taxon>
        <taxon>Mollusca</taxon>
        <taxon>Bivalvia</taxon>
        <taxon>Autobranchia</taxon>
        <taxon>Pteriomorphia</taxon>
        <taxon>Mytilida</taxon>
        <taxon>Mytiloidea</taxon>
        <taxon>Mytilidae</taxon>
        <taxon>Mytilinae</taxon>
        <taxon>Mytilus</taxon>
    </lineage>
</organism>
<keyword evidence="2 5" id="KW-0812">Transmembrane</keyword>
<gene>
    <name evidence="6" type="ORF">MEDL_62535</name>
</gene>
<feature type="transmembrane region" description="Helical" evidence="5">
    <location>
        <begin position="138"/>
        <end position="159"/>
    </location>
</feature>
<dbReference type="Gene3D" id="1.20.140.150">
    <property type="match status" value="1"/>
</dbReference>
<evidence type="ECO:0000256" key="3">
    <source>
        <dbReference type="ARBA" id="ARBA00022989"/>
    </source>
</evidence>
<dbReference type="GO" id="GO:0005886">
    <property type="term" value="C:plasma membrane"/>
    <property type="evidence" value="ECO:0007669"/>
    <property type="project" value="TreeGrafter"/>
</dbReference>
<keyword evidence="3 5" id="KW-1133">Transmembrane helix</keyword>
<evidence type="ECO:0000313" key="7">
    <source>
        <dbReference type="Proteomes" id="UP000683360"/>
    </source>
</evidence>
<comment type="caution">
    <text evidence="6">The sequence shown here is derived from an EMBL/GenBank/DDBJ whole genome shotgun (WGS) entry which is preliminary data.</text>
</comment>
<feature type="transmembrane region" description="Helical" evidence="5">
    <location>
        <begin position="71"/>
        <end position="90"/>
    </location>
</feature>
<dbReference type="Proteomes" id="UP000683360">
    <property type="component" value="Unassembled WGS sequence"/>
</dbReference>